<dbReference type="GeneID" id="94287579"/>
<feature type="compositionally biased region" description="Polar residues" evidence="5">
    <location>
        <begin position="233"/>
        <end position="249"/>
    </location>
</feature>
<feature type="region of interest" description="Disordered" evidence="5">
    <location>
        <begin position="112"/>
        <end position="157"/>
    </location>
</feature>
<evidence type="ECO:0000256" key="5">
    <source>
        <dbReference type="SAM" id="MobiDB-lite"/>
    </source>
</evidence>
<proteinExistence type="predicted"/>
<dbReference type="OrthoDB" id="10029243at2759"/>
<keyword evidence="2" id="KW-0479">Metal-binding</keyword>
<feature type="domain" description="PHD-type" evidence="6">
    <location>
        <begin position="315"/>
        <end position="425"/>
    </location>
</feature>
<feature type="compositionally biased region" description="Basic and acidic residues" evidence="5">
    <location>
        <begin position="72"/>
        <end position="81"/>
    </location>
</feature>
<feature type="region of interest" description="Disordered" evidence="5">
    <location>
        <begin position="53"/>
        <end position="100"/>
    </location>
</feature>
<feature type="region of interest" description="Disordered" evidence="5">
    <location>
        <begin position="203"/>
        <end position="306"/>
    </location>
</feature>
<keyword evidence="8" id="KW-1185">Reference proteome</keyword>
<name>A0A836L3C3_9TRYP</name>
<keyword evidence="4" id="KW-0862">Zinc</keyword>
<protein>
    <recommendedName>
        <fullName evidence="6">PHD-type domain-containing protein</fullName>
    </recommendedName>
</protein>
<keyword evidence="1" id="KW-0597">Phosphoprotein</keyword>
<evidence type="ECO:0000313" key="7">
    <source>
        <dbReference type="EMBL" id="KAG5492875.1"/>
    </source>
</evidence>
<dbReference type="Gene3D" id="3.30.40.10">
    <property type="entry name" value="Zinc/RING finger domain, C3HC4 (zinc finger)"/>
    <property type="match status" value="1"/>
</dbReference>
<dbReference type="InterPro" id="IPR034732">
    <property type="entry name" value="EPHD"/>
</dbReference>
<dbReference type="Proteomes" id="UP000674318">
    <property type="component" value="Chromosome 35"/>
</dbReference>
<sequence length="463" mass="49429">MPKITKPPKRVSFGPVTRFSSSFIEAQQAPDLHESSRLVDAVALHPVVSKPSTKTFTARRTMPPVPEADGLIGEREPEEYMAHSTRLPRSIVEPPQEALPPIQDAAQVATLEDRRRNDTQSLTAASNQGVTPAFSEAKRQASSDDDDTYDTPVEKKTVTRRHPACAAIGDDAAARKLSSFFLENPPTLSQLVSAVDDVIGGSQPTLWSPPVASPGAISTRGSRPATDGAAAISSPTNSSPSAPMSTPKGQKTDSYDMRESHGCAGVPSEAQRLSHQQEREGSRTANRSPRCSSQLSLVPSSPSTVTNASRNAVYASFCVFCGVGSGCGYAHQAPPLCLSDGIAYHTVCALWSPEVFYDVKLGALRGIAEAAHRARLIKCAWCRNPGAAVGCSCPMCQLSFHVPCAVKARASMNTREFSLYCPAHRPVVMNQTATDLFETASGETAPKRTKPEVVHQCSSSLVE</sequence>
<evidence type="ECO:0000256" key="1">
    <source>
        <dbReference type="ARBA" id="ARBA00022553"/>
    </source>
</evidence>
<dbReference type="AlphaFoldDB" id="A0A836L3C3"/>
<dbReference type="GO" id="GO:0008270">
    <property type="term" value="F:zinc ion binding"/>
    <property type="evidence" value="ECO:0007669"/>
    <property type="project" value="UniProtKB-KW"/>
</dbReference>
<feature type="compositionally biased region" description="Basic and acidic residues" evidence="5">
    <location>
        <begin position="250"/>
        <end position="261"/>
    </location>
</feature>
<dbReference type="GO" id="GO:0006357">
    <property type="term" value="P:regulation of transcription by RNA polymerase II"/>
    <property type="evidence" value="ECO:0007669"/>
    <property type="project" value="TreeGrafter"/>
</dbReference>
<evidence type="ECO:0000256" key="3">
    <source>
        <dbReference type="ARBA" id="ARBA00022771"/>
    </source>
</evidence>
<evidence type="ECO:0000256" key="2">
    <source>
        <dbReference type="ARBA" id="ARBA00022723"/>
    </source>
</evidence>
<dbReference type="PROSITE" id="PS51805">
    <property type="entry name" value="EPHD"/>
    <property type="match status" value="1"/>
</dbReference>
<dbReference type="GO" id="GO:0005634">
    <property type="term" value="C:nucleus"/>
    <property type="evidence" value="ECO:0007669"/>
    <property type="project" value="TreeGrafter"/>
</dbReference>
<evidence type="ECO:0000256" key="4">
    <source>
        <dbReference type="ARBA" id="ARBA00022833"/>
    </source>
</evidence>
<organism evidence="7 8">
    <name type="scientific">Porcisia hertigi</name>
    <dbReference type="NCBI Taxonomy" id="2761500"/>
    <lineage>
        <taxon>Eukaryota</taxon>
        <taxon>Discoba</taxon>
        <taxon>Euglenozoa</taxon>
        <taxon>Kinetoplastea</taxon>
        <taxon>Metakinetoplastina</taxon>
        <taxon>Trypanosomatida</taxon>
        <taxon>Trypanosomatidae</taxon>
        <taxon>Leishmaniinae</taxon>
        <taxon>Porcisia</taxon>
    </lineage>
</organism>
<reference evidence="7 8" key="1">
    <citation type="submission" date="2021-02" db="EMBL/GenBank/DDBJ databases">
        <title>Porcisia hertigi Genome sequencing and assembly.</title>
        <authorList>
            <person name="Almutairi H."/>
            <person name="Gatherer D."/>
        </authorList>
    </citation>
    <scope>NUCLEOTIDE SEQUENCE [LARGE SCALE GENOMIC DNA]</scope>
    <source>
        <strain evidence="7 8">C119</strain>
    </source>
</reference>
<dbReference type="InterPro" id="IPR001965">
    <property type="entry name" value="Znf_PHD"/>
</dbReference>
<dbReference type="EMBL" id="JAFJZO010000035">
    <property type="protein sequence ID" value="KAG5492875.1"/>
    <property type="molecule type" value="Genomic_DNA"/>
</dbReference>
<dbReference type="CDD" id="cd15571">
    <property type="entry name" value="ePHD"/>
    <property type="match status" value="1"/>
</dbReference>
<feature type="compositionally biased region" description="Low complexity" evidence="5">
    <location>
        <begin position="292"/>
        <end position="306"/>
    </location>
</feature>
<gene>
    <name evidence="7" type="ORF">JKF63_01455</name>
</gene>
<comment type="caution">
    <text evidence="7">The sequence shown here is derived from an EMBL/GenBank/DDBJ whole genome shotgun (WGS) entry which is preliminary data.</text>
</comment>
<dbReference type="KEGG" id="phet:94287579"/>
<accession>A0A836L3C3</accession>
<dbReference type="Pfam" id="PF13771">
    <property type="entry name" value="zf-HC5HC2H"/>
    <property type="match status" value="1"/>
</dbReference>
<dbReference type="RefSeq" id="XP_067753659.1">
    <property type="nucleotide sequence ID" value="XM_067897502.1"/>
</dbReference>
<evidence type="ECO:0000313" key="8">
    <source>
        <dbReference type="Proteomes" id="UP000674318"/>
    </source>
</evidence>
<keyword evidence="3" id="KW-0863">Zinc-finger</keyword>
<dbReference type="InterPro" id="IPR013083">
    <property type="entry name" value="Znf_RING/FYVE/PHD"/>
</dbReference>
<dbReference type="PANTHER" id="PTHR14955:SF4">
    <property type="entry name" value="PHD-TYPE DOMAIN-CONTAINING PROTEIN"/>
    <property type="match status" value="1"/>
</dbReference>
<dbReference type="InterPro" id="IPR052440">
    <property type="entry name" value="Trans_Reg/Chrom_Remod"/>
</dbReference>
<dbReference type="SMART" id="SM00249">
    <property type="entry name" value="PHD"/>
    <property type="match status" value="1"/>
</dbReference>
<dbReference type="PANTHER" id="PTHR14955">
    <property type="entry name" value="RETINOIC ACID INDUCED 1/TRANSCRIPTION FACTOR 20"/>
    <property type="match status" value="1"/>
</dbReference>
<evidence type="ECO:0000259" key="6">
    <source>
        <dbReference type="PROSITE" id="PS51805"/>
    </source>
</evidence>
<feature type="compositionally biased region" description="Polar residues" evidence="5">
    <location>
        <begin position="119"/>
        <end position="130"/>
    </location>
</feature>